<dbReference type="Proteomes" id="UP001151760">
    <property type="component" value="Unassembled WGS sequence"/>
</dbReference>
<dbReference type="EMBL" id="BQNB010008495">
    <property type="protein sequence ID" value="GJS50161.1"/>
    <property type="molecule type" value="Genomic_DNA"/>
</dbReference>
<reference evidence="2" key="2">
    <citation type="submission" date="2022-01" db="EMBL/GenBank/DDBJ databases">
        <authorList>
            <person name="Yamashiro T."/>
            <person name="Shiraishi A."/>
            <person name="Satake H."/>
            <person name="Nakayama K."/>
        </authorList>
    </citation>
    <scope>NUCLEOTIDE SEQUENCE</scope>
</reference>
<proteinExistence type="predicted"/>
<feature type="region of interest" description="Disordered" evidence="1">
    <location>
        <begin position="1"/>
        <end position="28"/>
    </location>
</feature>
<protein>
    <submittedName>
        <fullName evidence="2">Uncharacterized protein</fullName>
    </submittedName>
</protein>
<feature type="compositionally biased region" description="Basic and acidic residues" evidence="1">
    <location>
        <begin position="18"/>
        <end position="28"/>
    </location>
</feature>
<evidence type="ECO:0000313" key="3">
    <source>
        <dbReference type="Proteomes" id="UP001151760"/>
    </source>
</evidence>
<feature type="region of interest" description="Disordered" evidence="1">
    <location>
        <begin position="51"/>
        <end position="82"/>
    </location>
</feature>
<evidence type="ECO:0000313" key="2">
    <source>
        <dbReference type="EMBL" id="GJS50161.1"/>
    </source>
</evidence>
<accession>A0ABQ4WBB3</accession>
<feature type="compositionally biased region" description="Basic and acidic residues" evidence="1">
    <location>
        <begin position="56"/>
        <end position="82"/>
    </location>
</feature>
<keyword evidence="3" id="KW-1185">Reference proteome</keyword>
<gene>
    <name evidence="2" type="ORF">Tco_0600282</name>
</gene>
<comment type="caution">
    <text evidence="2">The sequence shown here is derived from an EMBL/GenBank/DDBJ whole genome shotgun (WGS) entry which is preliminary data.</text>
</comment>
<evidence type="ECO:0000256" key="1">
    <source>
        <dbReference type="SAM" id="MobiDB-lite"/>
    </source>
</evidence>
<reference evidence="2" key="1">
    <citation type="journal article" date="2022" name="Int. J. Mol. Sci.">
        <title>Draft Genome of Tanacetum Coccineum: Genomic Comparison of Closely Related Tanacetum-Family Plants.</title>
        <authorList>
            <person name="Yamashiro T."/>
            <person name="Shiraishi A."/>
            <person name="Nakayama K."/>
            <person name="Satake H."/>
        </authorList>
    </citation>
    <scope>NUCLEOTIDE SEQUENCE</scope>
</reference>
<organism evidence="2 3">
    <name type="scientific">Tanacetum coccineum</name>
    <dbReference type="NCBI Taxonomy" id="301880"/>
    <lineage>
        <taxon>Eukaryota</taxon>
        <taxon>Viridiplantae</taxon>
        <taxon>Streptophyta</taxon>
        <taxon>Embryophyta</taxon>
        <taxon>Tracheophyta</taxon>
        <taxon>Spermatophyta</taxon>
        <taxon>Magnoliopsida</taxon>
        <taxon>eudicotyledons</taxon>
        <taxon>Gunneridae</taxon>
        <taxon>Pentapetalae</taxon>
        <taxon>asterids</taxon>
        <taxon>campanulids</taxon>
        <taxon>Asterales</taxon>
        <taxon>Asteraceae</taxon>
        <taxon>Asteroideae</taxon>
        <taxon>Anthemideae</taxon>
        <taxon>Anthemidinae</taxon>
        <taxon>Tanacetum</taxon>
    </lineage>
</organism>
<sequence length="97" mass="11226">MKEMREGCTNCEGPHPSSECDDKPMGGLEKEASYAQGGYREGGYRVNYYGRSSGNWHDRQLRDKNRNSQPRDDKQTTEKNHEESYFARIYGLSKIIE</sequence>
<name>A0ABQ4WBB3_9ASTR</name>